<dbReference type="Pfam" id="PF17774">
    <property type="entry name" value="YlmH_RBD"/>
    <property type="match status" value="1"/>
</dbReference>
<comment type="caution">
    <text evidence="3">The sequence shown here is derived from an EMBL/GenBank/DDBJ whole genome shotgun (WGS) entry which is preliminary data.</text>
</comment>
<dbReference type="Gene3D" id="3.30.1370.160">
    <property type="match status" value="1"/>
</dbReference>
<dbReference type="Gene3D" id="3.10.290.10">
    <property type="entry name" value="RNA-binding S4 domain"/>
    <property type="match status" value="1"/>
</dbReference>
<evidence type="ECO:0000259" key="2">
    <source>
        <dbReference type="SMART" id="SM00363"/>
    </source>
</evidence>
<name>A0A2T1DBI5_9CYAN</name>
<dbReference type="NCBIfam" id="TIGR03069">
    <property type="entry name" value="PS_II_S4"/>
    <property type="match status" value="1"/>
</dbReference>
<proteinExistence type="predicted"/>
<dbReference type="OrthoDB" id="9812787at2"/>
<dbReference type="InterPro" id="IPR017506">
    <property type="entry name" value="PSII_S4"/>
</dbReference>
<dbReference type="InterPro" id="IPR036986">
    <property type="entry name" value="S4_RNA-bd_sf"/>
</dbReference>
<dbReference type="Gene3D" id="3.30.70.330">
    <property type="match status" value="1"/>
</dbReference>
<evidence type="ECO:0000256" key="1">
    <source>
        <dbReference type="PROSITE-ProRule" id="PRU00182"/>
    </source>
</evidence>
<dbReference type="STRING" id="1920490.GCA_001895925_01216"/>
<accession>A0A2T1DBI5</accession>
<keyword evidence="1" id="KW-0694">RNA-binding</keyword>
<dbReference type="PANTHER" id="PTHR13633:SF3">
    <property type="entry name" value="MITOCHONDRIAL TRANSCRIPTION RESCUE FACTOR 1"/>
    <property type="match status" value="1"/>
</dbReference>
<dbReference type="RefSeq" id="WP_073073815.1">
    <property type="nucleotide sequence ID" value="NZ_MPPI01000026.1"/>
</dbReference>
<protein>
    <submittedName>
        <fullName evidence="3">Photosystem II S4 domain protein</fullName>
    </submittedName>
</protein>
<dbReference type="GO" id="GO:0003723">
    <property type="term" value="F:RNA binding"/>
    <property type="evidence" value="ECO:0007669"/>
    <property type="project" value="UniProtKB-KW"/>
</dbReference>
<dbReference type="Pfam" id="PF01479">
    <property type="entry name" value="S4"/>
    <property type="match status" value="1"/>
</dbReference>
<dbReference type="InterPro" id="IPR012677">
    <property type="entry name" value="Nucleotide-bd_a/b_plait_sf"/>
</dbReference>
<dbReference type="PROSITE" id="PS50889">
    <property type="entry name" value="S4"/>
    <property type="match status" value="1"/>
</dbReference>
<evidence type="ECO:0000313" key="3">
    <source>
        <dbReference type="EMBL" id="PSB17814.1"/>
    </source>
</evidence>
<dbReference type="CDD" id="cd00165">
    <property type="entry name" value="S4"/>
    <property type="match status" value="1"/>
</dbReference>
<reference evidence="3 4" key="1">
    <citation type="submission" date="2018-02" db="EMBL/GenBank/DDBJ databases">
        <authorList>
            <person name="Cohen D.B."/>
            <person name="Kent A.D."/>
        </authorList>
    </citation>
    <scope>NUCLEOTIDE SEQUENCE [LARGE SCALE GENOMIC DNA]</scope>
    <source>
        <strain evidence="3 4">ULC007</strain>
    </source>
</reference>
<dbReference type="SMART" id="SM00363">
    <property type="entry name" value="S4"/>
    <property type="match status" value="1"/>
</dbReference>
<dbReference type="SUPFAM" id="SSF55174">
    <property type="entry name" value="Alpha-L RNA-binding motif"/>
    <property type="match status" value="1"/>
</dbReference>
<feature type="domain" description="RNA-binding S4" evidence="2">
    <location>
        <begin position="184"/>
        <end position="246"/>
    </location>
</feature>
<organism evidence="3 4">
    <name type="scientific">Phormidesmis priestleyi ULC007</name>
    <dbReference type="NCBI Taxonomy" id="1920490"/>
    <lineage>
        <taxon>Bacteria</taxon>
        <taxon>Bacillati</taxon>
        <taxon>Cyanobacteriota</taxon>
        <taxon>Cyanophyceae</taxon>
        <taxon>Leptolyngbyales</taxon>
        <taxon>Leptolyngbyaceae</taxon>
        <taxon>Phormidesmis</taxon>
    </lineage>
</organism>
<keyword evidence="4" id="KW-1185">Reference proteome</keyword>
<dbReference type="AlphaFoldDB" id="A0A2T1DBI5"/>
<gene>
    <name evidence="3" type="ORF">C7B65_17285</name>
</gene>
<evidence type="ECO:0000313" key="4">
    <source>
        <dbReference type="Proteomes" id="UP000238634"/>
    </source>
</evidence>
<dbReference type="InterPro" id="IPR002942">
    <property type="entry name" value="S4_RNA-bd"/>
</dbReference>
<dbReference type="EMBL" id="PVWG01000023">
    <property type="protein sequence ID" value="PSB17814.1"/>
    <property type="molecule type" value="Genomic_DNA"/>
</dbReference>
<dbReference type="Proteomes" id="UP000238634">
    <property type="component" value="Unassembled WGS sequence"/>
</dbReference>
<sequence length="259" mass="28840">MLPKEDLLKGVENRDSVIRVIDQADQAIKTWEVVMTDFYSPPEIAEIQRSFARLTDVQMVAWGGYPQAERQRLAIARSELPLDIDQVEVVALNIAGNFLFDPANHRDFLGAILGTGIVREKVGDIIVLGERGAQAIVVTDLVEFFQASLTQVRSVPVKVQPIPLSELKIREPKKKELTTVEASMRLDAIASAGFGMSRSKMADLISSGDVRVNWKDINSTSYTVKPGDLIAIRGKGRVEVGEMMVTKKDRYRVQLTRFV</sequence>
<dbReference type="PANTHER" id="PTHR13633">
    <property type="entry name" value="MITOCHONDRIAL TRANSCRIPTION RESCUE FACTOR 1"/>
    <property type="match status" value="1"/>
</dbReference>
<reference evidence="3 4" key="2">
    <citation type="submission" date="2018-03" db="EMBL/GenBank/DDBJ databases">
        <title>The ancient ancestry and fast evolution of plastids.</title>
        <authorList>
            <person name="Moore K.R."/>
            <person name="Magnabosco C."/>
            <person name="Momper L."/>
            <person name="Gold D.A."/>
            <person name="Bosak T."/>
            <person name="Fournier G.P."/>
        </authorList>
    </citation>
    <scope>NUCLEOTIDE SEQUENCE [LARGE SCALE GENOMIC DNA]</scope>
    <source>
        <strain evidence="3 4">ULC007</strain>
    </source>
</reference>
<dbReference type="InterPro" id="IPR040591">
    <property type="entry name" value="RqcP2_RBD"/>
</dbReference>